<gene>
    <name evidence="7" type="ORF">GCM10009550_57390</name>
</gene>
<organism evidence="7 8">
    <name type="scientific">Actinocorallia libanotica</name>
    <dbReference type="NCBI Taxonomy" id="46162"/>
    <lineage>
        <taxon>Bacteria</taxon>
        <taxon>Bacillati</taxon>
        <taxon>Actinomycetota</taxon>
        <taxon>Actinomycetes</taxon>
        <taxon>Streptosporangiales</taxon>
        <taxon>Thermomonosporaceae</taxon>
        <taxon>Actinocorallia</taxon>
    </lineage>
</organism>
<dbReference type="SUPFAM" id="SSF48498">
    <property type="entry name" value="Tetracyclin repressor-like, C-terminal domain"/>
    <property type="match status" value="1"/>
</dbReference>
<protein>
    <submittedName>
        <fullName evidence="7">TetR/AcrR family transcriptional regulator C-terminal domain-containing protein</fullName>
    </submittedName>
</protein>
<keyword evidence="4" id="KW-0804">Transcription</keyword>
<dbReference type="Gene3D" id="1.10.357.10">
    <property type="entry name" value="Tetracycline Repressor, domain 2"/>
    <property type="match status" value="1"/>
</dbReference>
<evidence type="ECO:0000256" key="3">
    <source>
        <dbReference type="ARBA" id="ARBA00023125"/>
    </source>
</evidence>
<evidence type="ECO:0000256" key="2">
    <source>
        <dbReference type="ARBA" id="ARBA00023015"/>
    </source>
</evidence>
<comment type="caution">
    <text evidence="7">The sequence shown here is derived from an EMBL/GenBank/DDBJ whole genome shotgun (WGS) entry which is preliminary data.</text>
</comment>
<proteinExistence type="predicted"/>
<accession>A0ABP4CCT8</accession>
<name>A0ABP4CCT8_9ACTN</name>
<dbReference type="InterPro" id="IPR036271">
    <property type="entry name" value="Tet_transcr_reg_TetR-rel_C_sf"/>
</dbReference>
<evidence type="ECO:0000313" key="7">
    <source>
        <dbReference type="EMBL" id="GAA0962805.1"/>
    </source>
</evidence>
<keyword evidence="1" id="KW-0678">Repressor</keyword>
<dbReference type="RefSeq" id="WP_344244122.1">
    <property type="nucleotide sequence ID" value="NZ_BAAAHH010000028.1"/>
</dbReference>
<keyword evidence="8" id="KW-1185">Reference proteome</keyword>
<dbReference type="InterPro" id="IPR001647">
    <property type="entry name" value="HTH_TetR"/>
</dbReference>
<keyword evidence="2" id="KW-0805">Transcription regulation</keyword>
<evidence type="ECO:0000259" key="6">
    <source>
        <dbReference type="PROSITE" id="PS50977"/>
    </source>
</evidence>
<dbReference type="InterPro" id="IPR050109">
    <property type="entry name" value="HTH-type_TetR-like_transc_reg"/>
</dbReference>
<dbReference type="Gene3D" id="1.10.10.60">
    <property type="entry name" value="Homeodomain-like"/>
    <property type="match status" value="1"/>
</dbReference>
<evidence type="ECO:0000256" key="4">
    <source>
        <dbReference type="ARBA" id="ARBA00023163"/>
    </source>
</evidence>
<feature type="DNA-binding region" description="H-T-H motif" evidence="5">
    <location>
        <begin position="24"/>
        <end position="43"/>
    </location>
</feature>
<reference evidence="8" key="1">
    <citation type="journal article" date="2019" name="Int. J. Syst. Evol. Microbiol.">
        <title>The Global Catalogue of Microorganisms (GCM) 10K type strain sequencing project: providing services to taxonomists for standard genome sequencing and annotation.</title>
        <authorList>
            <consortium name="The Broad Institute Genomics Platform"/>
            <consortium name="The Broad Institute Genome Sequencing Center for Infectious Disease"/>
            <person name="Wu L."/>
            <person name="Ma J."/>
        </authorList>
    </citation>
    <scope>NUCLEOTIDE SEQUENCE [LARGE SCALE GENOMIC DNA]</scope>
    <source>
        <strain evidence="8">JCM 10696</strain>
    </source>
</reference>
<feature type="domain" description="HTH tetR-type" evidence="6">
    <location>
        <begin position="1"/>
        <end position="61"/>
    </location>
</feature>
<dbReference type="InterPro" id="IPR003012">
    <property type="entry name" value="Tet_transcr_reg_TetR"/>
</dbReference>
<keyword evidence="3 5" id="KW-0238">DNA-binding</keyword>
<dbReference type="EMBL" id="BAAAHH010000028">
    <property type="protein sequence ID" value="GAA0962805.1"/>
    <property type="molecule type" value="Genomic_DNA"/>
</dbReference>
<evidence type="ECO:0000313" key="8">
    <source>
        <dbReference type="Proteomes" id="UP001500665"/>
    </source>
</evidence>
<sequence length="206" mass="22347">MLSKGRIIDAAIALVERHGEDALSMRAVAAELDVAVMSLYNHVPSKAALLDGIAHRVMGGLELDEEAGADWKAQARTLIRAFRRVARDYPACMNLIVTHSVELPFGIRPIERALVIAASAGFDGPTSVRVMRAIIAYALGAQLRETDMVKMLDYLPADPAAAFAELDPVEFPHVTALAKELTAHDPESDFEFGLELFIGALDTLPR</sequence>
<dbReference type="SUPFAM" id="SSF46689">
    <property type="entry name" value="Homeodomain-like"/>
    <property type="match status" value="1"/>
</dbReference>
<dbReference type="PRINTS" id="PR00400">
    <property type="entry name" value="TETREPRESSOR"/>
</dbReference>
<dbReference type="Pfam" id="PF02909">
    <property type="entry name" value="TetR_C_1"/>
    <property type="match status" value="1"/>
</dbReference>
<dbReference type="Pfam" id="PF00440">
    <property type="entry name" value="TetR_N"/>
    <property type="match status" value="1"/>
</dbReference>
<dbReference type="PANTHER" id="PTHR30055">
    <property type="entry name" value="HTH-TYPE TRANSCRIPTIONAL REGULATOR RUTR"/>
    <property type="match status" value="1"/>
</dbReference>
<dbReference type="InterPro" id="IPR009057">
    <property type="entry name" value="Homeodomain-like_sf"/>
</dbReference>
<evidence type="ECO:0000256" key="5">
    <source>
        <dbReference type="PROSITE-ProRule" id="PRU00335"/>
    </source>
</evidence>
<dbReference type="PANTHER" id="PTHR30055:SF151">
    <property type="entry name" value="TRANSCRIPTIONAL REGULATORY PROTEIN"/>
    <property type="match status" value="1"/>
</dbReference>
<evidence type="ECO:0000256" key="1">
    <source>
        <dbReference type="ARBA" id="ARBA00022491"/>
    </source>
</evidence>
<dbReference type="InterPro" id="IPR004111">
    <property type="entry name" value="Repressor_TetR_C"/>
</dbReference>
<dbReference type="PROSITE" id="PS50977">
    <property type="entry name" value="HTH_TETR_2"/>
    <property type="match status" value="1"/>
</dbReference>
<dbReference type="Proteomes" id="UP001500665">
    <property type="component" value="Unassembled WGS sequence"/>
</dbReference>